<organism evidence="5 6">
    <name type="scientific">Pseudomonas hunanensis</name>
    <dbReference type="NCBI Taxonomy" id="1247546"/>
    <lineage>
        <taxon>Bacteria</taxon>
        <taxon>Pseudomonadati</taxon>
        <taxon>Pseudomonadota</taxon>
        <taxon>Gammaproteobacteria</taxon>
        <taxon>Pseudomonadales</taxon>
        <taxon>Pseudomonadaceae</taxon>
        <taxon>Pseudomonas</taxon>
    </lineage>
</organism>
<proteinExistence type="inferred from homology"/>
<evidence type="ECO:0000313" key="5">
    <source>
        <dbReference type="EMBL" id="NWL49528.1"/>
    </source>
</evidence>
<evidence type="ECO:0000256" key="2">
    <source>
        <dbReference type="ARBA" id="ARBA00022598"/>
    </source>
</evidence>
<dbReference type="Gene3D" id="3.40.50.12780">
    <property type="entry name" value="N-terminal domain of ligase-like"/>
    <property type="match status" value="1"/>
</dbReference>
<dbReference type="CDD" id="cd04433">
    <property type="entry name" value="AFD_class_I"/>
    <property type="match status" value="1"/>
</dbReference>
<dbReference type="SUPFAM" id="SSF56801">
    <property type="entry name" value="Acetyl-CoA synthetase-like"/>
    <property type="match status" value="1"/>
</dbReference>
<dbReference type="InterPro" id="IPR025110">
    <property type="entry name" value="AMP-bd_C"/>
</dbReference>
<reference evidence="5 6" key="1">
    <citation type="submission" date="2018-06" db="EMBL/GenBank/DDBJ databases">
        <title>Bacteria isolated from soil of Wuhan.</title>
        <authorList>
            <person name="Xiang W."/>
            <person name="Huang C."/>
        </authorList>
    </citation>
    <scope>NUCLEOTIDE SEQUENCE [LARGE SCALE GENOMIC DNA]</scope>
    <source>
        <strain evidence="6">xwS4</strain>
    </source>
</reference>
<dbReference type="InterPro" id="IPR020845">
    <property type="entry name" value="AMP-binding_CS"/>
</dbReference>
<dbReference type="GO" id="GO:0016874">
    <property type="term" value="F:ligase activity"/>
    <property type="evidence" value="ECO:0007669"/>
    <property type="project" value="UniProtKB-KW"/>
</dbReference>
<dbReference type="EMBL" id="QJRE01000119">
    <property type="protein sequence ID" value="NWL49528.1"/>
    <property type="molecule type" value="Genomic_DNA"/>
</dbReference>
<dbReference type="PANTHER" id="PTHR43201">
    <property type="entry name" value="ACYL-COA SYNTHETASE"/>
    <property type="match status" value="1"/>
</dbReference>
<feature type="domain" description="AMP-dependent synthetase/ligase" evidence="3">
    <location>
        <begin position="10"/>
        <end position="283"/>
    </location>
</feature>
<dbReference type="Pfam" id="PF13193">
    <property type="entry name" value="AMP-binding_C"/>
    <property type="match status" value="1"/>
</dbReference>
<keyword evidence="2 5" id="KW-0436">Ligase</keyword>
<name>A0ABD6NA91_9PSED</name>
<dbReference type="InterPro" id="IPR045851">
    <property type="entry name" value="AMP-bd_C_sf"/>
</dbReference>
<dbReference type="RefSeq" id="WP_047602932.1">
    <property type="nucleotide sequence ID" value="NZ_QJRE01000119.1"/>
</dbReference>
<dbReference type="Proteomes" id="UP000704738">
    <property type="component" value="Unassembled WGS sequence"/>
</dbReference>
<comment type="similarity">
    <text evidence="1">Belongs to the ATP-dependent AMP-binding enzyme family.</text>
</comment>
<dbReference type="InterPro" id="IPR000873">
    <property type="entry name" value="AMP-dep_synth/lig_dom"/>
</dbReference>
<feature type="domain" description="AMP-binding enzyme C-terminal" evidence="4">
    <location>
        <begin position="365"/>
        <end position="441"/>
    </location>
</feature>
<dbReference type="Pfam" id="PF00501">
    <property type="entry name" value="AMP-binding"/>
    <property type="match status" value="1"/>
</dbReference>
<evidence type="ECO:0000259" key="4">
    <source>
        <dbReference type="Pfam" id="PF13193"/>
    </source>
</evidence>
<dbReference type="AlphaFoldDB" id="A0ABD6NA91"/>
<sequence>MNALQTLLKRFAEHPHAPAVIYHNRPTCYDQLLESVHHAKSVLLERVEPGSTVSLVTDFCPDAIAVLIALWLNRCTVALITPRPSAQLQVLHDICQAQWVANFDERGQLCVTPHTRSIEPALIRQLRDQDTPGVIIFTSGSSGTPKASVHKALALLERHQQRKRRLTSIAFLLFDHIGGLNALFYTLFNGGCLVIPASRQPAPVAKAIEQHRVQALTTSPTFLNLLLLSGAFEDHDLGSLEVINYSAEPMPEQVLHRLHKLLPHARLSQSYGLTETGVVPARSESSRSGWMKLGDEACQVRVVDGLLEIRNNSTMLGYLNAPSPFTEDGFYRTGDAVVQRGDWMKVLGRATEMINVGGEKVFPSEIENVLKGLPRILDVMVSHERHAIAGSLITATFSLPEDESLADFKARLYAFCKDRLPAFQLPRKVILTQDSLHTARFKKNRNPLKDMR</sequence>
<dbReference type="PROSITE" id="PS00455">
    <property type="entry name" value="AMP_BINDING"/>
    <property type="match status" value="1"/>
</dbReference>
<evidence type="ECO:0000256" key="1">
    <source>
        <dbReference type="ARBA" id="ARBA00006432"/>
    </source>
</evidence>
<dbReference type="PANTHER" id="PTHR43201:SF5">
    <property type="entry name" value="MEDIUM-CHAIN ACYL-COA LIGASE ACSF2, MITOCHONDRIAL"/>
    <property type="match status" value="1"/>
</dbReference>
<dbReference type="InterPro" id="IPR042099">
    <property type="entry name" value="ANL_N_sf"/>
</dbReference>
<comment type="caution">
    <text evidence="5">The sequence shown here is derived from an EMBL/GenBank/DDBJ whole genome shotgun (WGS) entry which is preliminary data.</text>
</comment>
<evidence type="ECO:0000313" key="6">
    <source>
        <dbReference type="Proteomes" id="UP000704738"/>
    </source>
</evidence>
<dbReference type="Gene3D" id="3.30.300.30">
    <property type="match status" value="1"/>
</dbReference>
<gene>
    <name evidence="5" type="ORF">DM819_27550</name>
</gene>
<evidence type="ECO:0000259" key="3">
    <source>
        <dbReference type="Pfam" id="PF00501"/>
    </source>
</evidence>
<accession>A0ABD6NA91</accession>
<protein>
    <submittedName>
        <fullName evidence="5">Long-chain fatty acid--CoA ligase</fullName>
    </submittedName>
</protein>